<dbReference type="HAMAP" id="MF_02215">
    <property type="entry name" value="UbiJ"/>
    <property type="match status" value="1"/>
</dbReference>
<evidence type="ECO:0000313" key="4">
    <source>
        <dbReference type="EMBL" id="KDE40261.1"/>
    </source>
</evidence>
<dbReference type="PANTHER" id="PTHR38693">
    <property type="entry name" value="UBIQUINONE BIOSYNTHESIS PROTEIN UBIJ"/>
    <property type="match status" value="1"/>
</dbReference>
<sequence length="205" mass="22730">MPVELLSATLIGTAEASLNLLLKKDPATRQRLAALSGKVIRLEMEQPRLNLTLLPGQAGLDLLLNSEAVADLTLSGKASDFMLMLQQQHAEDKLFGKGIDLQGDTGLATQFSQAIKGFKLDWEAWLADLIGDTAAHPLAHFLHQQGQYWQQAGQSLTQNTSEYLQEELRLLPPRAEIEQFIEDIEQLRDDVARLEARINALNHPS</sequence>
<accession>A0A063Y676</accession>
<dbReference type="Pfam" id="PF02036">
    <property type="entry name" value="SCP2"/>
    <property type="match status" value="1"/>
</dbReference>
<dbReference type="InterPro" id="IPR036527">
    <property type="entry name" value="SCP2_sterol-bd_dom_sf"/>
</dbReference>
<feature type="domain" description="SCP2" evidence="3">
    <location>
        <begin position="18"/>
        <end position="116"/>
    </location>
</feature>
<comment type="function">
    <text evidence="1">Required for ubiquinone (coenzyme Q) biosynthesis. Binds hydrophobic ubiquinone biosynthetic intermediates via its SCP2 domain and is essential for the stability of the Ubi complex. May constitute a docking platform where Ubi enzymes assemble and access their SCP2-bound polyprenyl substrates.</text>
</comment>
<comment type="similarity">
    <text evidence="1">Belongs to the UbiJ family.</text>
</comment>
<dbReference type="UniPathway" id="UPA00232"/>
<dbReference type="Proteomes" id="UP000027318">
    <property type="component" value="Unassembled WGS sequence"/>
</dbReference>
<dbReference type="SUPFAM" id="SSF55718">
    <property type="entry name" value="SCP-like"/>
    <property type="match status" value="1"/>
</dbReference>
<dbReference type="PANTHER" id="PTHR38693:SF1">
    <property type="entry name" value="UBIQUINONE BIOSYNTHESIS ACCESSORY FACTOR UBIJ"/>
    <property type="match status" value="1"/>
</dbReference>
<comment type="subcellular location">
    <subcellularLocation>
        <location evidence="1">Cytoplasm</location>
    </subcellularLocation>
</comment>
<proteinExistence type="inferred from homology"/>
<keyword evidence="1" id="KW-0963">Cytoplasm</keyword>
<evidence type="ECO:0000256" key="1">
    <source>
        <dbReference type="HAMAP-Rule" id="MF_02215"/>
    </source>
</evidence>
<gene>
    <name evidence="1" type="primary">ubiJ</name>
    <name evidence="4" type="ORF">ADINL_0853</name>
</gene>
<dbReference type="OrthoDB" id="9796077at2"/>
<dbReference type="RefSeq" id="WP_051632554.1">
    <property type="nucleotide sequence ID" value="NZ_JBKBNO010000001.1"/>
</dbReference>
<dbReference type="AlphaFoldDB" id="A0A063Y676"/>
<feature type="coiled-coil region" evidence="2">
    <location>
        <begin position="177"/>
        <end position="204"/>
    </location>
</feature>
<dbReference type="GO" id="GO:0005737">
    <property type="term" value="C:cytoplasm"/>
    <property type="evidence" value="ECO:0007669"/>
    <property type="project" value="UniProtKB-SubCell"/>
</dbReference>
<evidence type="ECO:0000256" key="2">
    <source>
        <dbReference type="SAM" id="Coils"/>
    </source>
</evidence>
<protein>
    <recommendedName>
        <fullName evidence="1">Ubiquinone biosynthesis accessory factor UbiJ</fullName>
    </recommendedName>
</protein>
<dbReference type="STRING" id="267850.ADINL_0853"/>
<evidence type="ECO:0000259" key="3">
    <source>
        <dbReference type="Pfam" id="PF02036"/>
    </source>
</evidence>
<dbReference type="InterPro" id="IPR038989">
    <property type="entry name" value="UbiJ"/>
</dbReference>
<evidence type="ECO:0000313" key="5">
    <source>
        <dbReference type="Proteomes" id="UP000027318"/>
    </source>
</evidence>
<dbReference type="InterPro" id="IPR003033">
    <property type="entry name" value="SCP2_sterol-bd_dom"/>
</dbReference>
<name>A0A063Y676_9GAMM</name>
<comment type="caution">
    <text evidence="4">The sequence shown here is derived from an EMBL/GenBank/DDBJ whole genome shotgun (WGS) entry which is preliminary data.</text>
</comment>
<keyword evidence="5" id="KW-1185">Reference proteome</keyword>
<comment type="pathway">
    <text evidence="1">Cofactor biosynthesis; ubiquinone biosynthesis.</text>
</comment>
<reference evidence="4 5" key="1">
    <citation type="journal article" date="2005" name="Int. J. Syst. Evol. Microbiol.">
        <title>Nitrincola lacisaponensis gen. nov., sp. nov., a novel alkaliphilic bacterium isolated from an alkaline, saline lake.</title>
        <authorList>
            <person name="Dimitriu P.A."/>
            <person name="Shukla S.K."/>
            <person name="Conradt J."/>
            <person name="Marquez M.C."/>
            <person name="Ventosa A."/>
            <person name="Maglia A."/>
            <person name="Peyton B.M."/>
            <person name="Pinkart H.C."/>
            <person name="Mormile M.R."/>
        </authorList>
    </citation>
    <scope>NUCLEOTIDE SEQUENCE [LARGE SCALE GENOMIC DNA]</scope>
    <source>
        <strain evidence="4 5">4CA</strain>
    </source>
</reference>
<keyword evidence="1" id="KW-0831">Ubiquinone biosynthesis</keyword>
<dbReference type="EMBL" id="JMSZ01000016">
    <property type="protein sequence ID" value="KDE40261.1"/>
    <property type="molecule type" value="Genomic_DNA"/>
</dbReference>
<organism evidence="4 5">
    <name type="scientific">Nitrincola lacisaponensis</name>
    <dbReference type="NCBI Taxonomy" id="267850"/>
    <lineage>
        <taxon>Bacteria</taxon>
        <taxon>Pseudomonadati</taxon>
        <taxon>Pseudomonadota</taxon>
        <taxon>Gammaproteobacteria</taxon>
        <taxon>Oceanospirillales</taxon>
        <taxon>Oceanospirillaceae</taxon>
        <taxon>Nitrincola</taxon>
    </lineage>
</organism>
<keyword evidence="2" id="KW-0175">Coiled coil</keyword>
<dbReference type="GO" id="GO:0006744">
    <property type="term" value="P:ubiquinone biosynthetic process"/>
    <property type="evidence" value="ECO:0007669"/>
    <property type="project" value="UniProtKB-UniRule"/>
</dbReference>